<dbReference type="Proteomes" id="UP000738517">
    <property type="component" value="Unassembled WGS sequence"/>
</dbReference>
<proteinExistence type="predicted"/>
<keyword evidence="3" id="KW-1185">Reference proteome</keyword>
<dbReference type="GO" id="GO:0005524">
    <property type="term" value="F:ATP binding"/>
    <property type="evidence" value="ECO:0007669"/>
    <property type="project" value="UniProtKB-KW"/>
</dbReference>
<organism evidence="2 3">
    <name type="scientific">Photobacterium alginatilyticum</name>
    <dbReference type="NCBI Taxonomy" id="1775171"/>
    <lineage>
        <taxon>Bacteria</taxon>
        <taxon>Pseudomonadati</taxon>
        <taxon>Pseudomonadota</taxon>
        <taxon>Gammaproteobacteria</taxon>
        <taxon>Vibrionales</taxon>
        <taxon>Vibrionaceae</taxon>
        <taxon>Photobacterium</taxon>
    </lineage>
</organism>
<dbReference type="SUPFAM" id="SSF52540">
    <property type="entry name" value="P-loop containing nucleoside triphosphate hydrolases"/>
    <property type="match status" value="1"/>
</dbReference>
<keyword evidence="2" id="KW-0067">ATP-binding</keyword>
<comment type="caution">
    <text evidence="2">The sequence shown here is derived from an EMBL/GenBank/DDBJ whole genome shotgun (WGS) entry which is preliminary data.</text>
</comment>
<dbReference type="InterPro" id="IPR051396">
    <property type="entry name" value="Bact_Antivir_Def_Nuclease"/>
</dbReference>
<dbReference type="PANTHER" id="PTHR43581:SF2">
    <property type="entry name" value="EXCINUCLEASE ATPASE SUBUNIT"/>
    <property type="match status" value="1"/>
</dbReference>
<sequence length="483" mass="54732">MSFRVLKVSIDGQEHELSYPLNGDENYITVMTGKNGSGKSSILEFISSNFVKNDDFLRYHPERWSRGFNKISDGYNENTITYKSGGYKVVAKELSKELAMAFISRAHPENRYEVFPTKLICLSTSPFDRFPANKRRLKYENDEEVLESIYTYIGLKSSASSLSVKSLINNVIDSILKSPDRIRSNIDVIKDTLSYLGYGKRIRLTFKSNMPPSTLFSGDKSAVLDWLINNHCIEPNLSFNEQTDKLLLATSTLRAKHNNVKGQFSVSIRLSEEHILNDEYIASVRMLLSSGVIRMMGFKLSLKEDNRKFITFSHASSGEQCLALMMLGIASVIENNSLICMDEPEISLHPKWQEEFIPMIQKAFNSYRGCHFIIATHSPLIISKLNSQNCSVLDLDRNELVNKFNTTEFSSDYQLATLFKAPGFKNQYLVNECLDILSHLSKSADAEASIMTRSKKVIELISTLDENDPVYSLASTIQKVIEE</sequence>
<dbReference type="Gene3D" id="3.40.50.300">
    <property type="entry name" value="P-loop containing nucleotide triphosphate hydrolases"/>
    <property type="match status" value="1"/>
</dbReference>
<keyword evidence="2" id="KW-0547">Nucleotide-binding</keyword>
<evidence type="ECO:0000313" key="3">
    <source>
        <dbReference type="Proteomes" id="UP000738517"/>
    </source>
</evidence>
<evidence type="ECO:0000313" key="2">
    <source>
        <dbReference type="EMBL" id="NBI55551.1"/>
    </source>
</evidence>
<accession>A0ABW9YR92</accession>
<dbReference type="InterPro" id="IPR003959">
    <property type="entry name" value="ATPase_AAA_core"/>
</dbReference>
<gene>
    <name evidence="2" type="ORF">EIZ48_23830</name>
</gene>
<dbReference type="InterPro" id="IPR027417">
    <property type="entry name" value="P-loop_NTPase"/>
</dbReference>
<name>A0ABW9YR92_9GAMM</name>
<dbReference type="EMBL" id="RSEJ01000032">
    <property type="protein sequence ID" value="NBI55551.1"/>
    <property type="molecule type" value="Genomic_DNA"/>
</dbReference>
<dbReference type="PANTHER" id="PTHR43581">
    <property type="entry name" value="ATP/GTP PHOSPHATASE"/>
    <property type="match status" value="1"/>
</dbReference>
<dbReference type="RefSeq" id="WP_160657321.1">
    <property type="nucleotide sequence ID" value="NZ_RSEJ01000032.1"/>
</dbReference>
<feature type="domain" description="ATPase AAA-type core" evidence="1">
    <location>
        <begin position="280"/>
        <end position="383"/>
    </location>
</feature>
<evidence type="ECO:0000259" key="1">
    <source>
        <dbReference type="Pfam" id="PF13304"/>
    </source>
</evidence>
<reference evidence="2 3" key="1">
    <citation type="journal article" date="2017" name="Int. J. Syst. Evol. Microbiol.">
        <title>Photobacterium alginatilyticum sp. nov., a marine bacterium isolated from bottom seawater.</title>
        <authorList>
            <person name="Wang X."/>
            <person name="Wang Y."/>
            <person name="Yang X."/>
            <person name="Sun H."/>
            <person name="Li B."/>
            <person name="Zhang X.H."/>
        </authorList>
    </citation>
    <scope>NUCLEOTIDE SEQUENCE [LARGE SCALE GENOMIC DNA]</scope>
    <source>
        <strain evidence="2 3">P03D4</strain>
    </source>
</reference>
<protein>
    <submittedName>
        <fullName evidence="2">ATP-binding protein</fullName>
    </submittedName>
</protein>
<dbReference type="Pfam" id="PF13304">
    <property type="entry name" value="AAA_21"/>
    <property type="match status" value="1"/>
</dbReference>